<evidence type="ECO:0000313" key="1">
    <source>
        <dbReference type="EMBL" id="OLP84531.1"/>
    </source>
</evidence>
<sequence length="78" mass="8446">MEAACSVCDFMKAYSVRVTDFFRRMAAKSSYRRVRQSKDSLVLAALALAVLAVLGSSAAFSTPRADRQLGLSKSLALL</sequence>
<name>A0A1Q9CNM7_SYMMI</name>
<proteinExistence type="predicted"/>
<reference evidence="1 2" key="1">
    <citation type="submission" date="2016-02" db="EMBL/GenBank/DDBJ databases">
        <title>Genome analysis of coral dinoflagellate symbionts highlights evolutionary adaptations to a symbiotic lifestyle.</title>
        <authorList>
            <person name="Aranda M."/>
            <person name="Li Y."/>
            <person name="Liew Y.J."/>
            <person name="Baumgarten S."/>
            <person name="Simakov O."/>
            <person name="Wilson M."/>
            <person name="Piel J."/>
            <person name="Ashoor H."/>
            <person name="Bougouffa S."/>
            <person name="Bajic V.B."/>
            <person name="Ryu T."/>
            <person name="Ravasi T."/>
            <person name="Bayer T."/>
            <person name="Micklem G."/>
            <person name="Kim H."/>
            <person name="Bhak J."/>
            <person name="Lajeunesse T.C."/>
            <person name="Voolstra C.R."/>
        </authorList>
    </citation>
    <scope>NUCLEOTIDE SEQUENCE [LARGE SCALE GENOMIC DNA]</scope>
    <source>
        <strain evidence="1 2">CCMP2467</strain>
    </source>
</reference>
<dbReference type="AlphaFoldDB" id="A0A1Q9CNM7"/>
<dbReference type="Proteomes" id="UP000186817">
    <property type="component" value="Unassembled WGS sequence"/>
</dbReference>
<organism evidence="1 2">
    <name type="scientific">Symbiodinium microadriaticum</name>
    <name type="common">Dinoflagellate</name>
    <name type="synonym">Zooxanthella microadriatica</name>
    <dbReference type="NCBI Taxonomy" id="2951"/>
    <lineage>
        <taxon>Eukaryota</taxon>
        <taxon>Sar</taxon>
        <taxon>Alveolata</taxon>
        <taxon>Dinophyceae</taxon>
        <taxon>Suessiales</taxon>
        <taxon>Symbiodiniaceae</taxon>
        <taxon>Symbiodinium</taxon>
    </lineage>
</organism>
<evidence type="ECO:0000313" key="2">
    <source>
        <dbReference type="Proteomes" id="UP000186817"/>
    </source>
</evidence>
<keyword evidence="2" id="KW-1185">Reference proteome</keyword>
<gene>
    <name evidence="1" type="ORF">AK812_SmicGene34582</name>
</gene>
<accession>A0A1Q9CNM7</accession>
<comment type="caution">
    <text evidence="1">The sequence shown here is derived from an EMBL/GenBank/DDBJ whole genome shotgun (WGS) entry which is preliminary data.</text>
</comment>
<protein>
    <submittedName>
        <fullName evidence="1">Uncharacterized protein</fullName>
    </submittedName>
</protein>
<dbReference type="EMBL" id="LSRX01001034">
    <property type="protein sequence ID" value="OLP84531.1"/>
    <property type="molecule type" value="Genomic_DNA"/>
</dbReference>